<keyword evidence="1" id="KW-0812">Transmembrane</keyword>
<sequence length="259" mass="30520">MTDETKGVLKRLELLAAHLKTSDAAAEVIRYQKDILQDVFVAVCAKAIRLAPNIAIETGLSQWIVDRLDSCTSVFTDYLKQLILYYDKSIFIFQTFFLVLRCLNGRWRYNIFNFTLVLLYFIVVTEINHIWFWLSHLFSLCEVIISREVSSSVFKTVLDLVVSFIKRDPKSEDINCLIGYLYQSSNLKVSFMVIVLNIYIYIYTYIQITTFMLIFPKTTTFHRFKMIAYFIKICYTTTTSINNLENSFRQTVNFIFYFF</sequence>
<keyword evidence="1" id="KW-0472">Membrane</keyword>
<protein>
    <submittedName>
        <fullName evidence="3">Uncharacterized protein</fullName>
    </submittedName>
</protein>
<keyword evidence="1" id="KW-1133">Transmembrane helix</keyword>
<feature type="transmembrane region" description="Helical" evidence="1">
    <location>
        <begin position="112"/>
        <end position="134"/>
    </location>
</feature>
<keyword evidence="2" id="KW-1185">Reference proteome</keyword>
<accession>A0A1I7WUX2</accession>
<evidence type="ECO:0000313" key="2">
    <source>
        <dbReference type="Proteomes" id="UP000095283"/>
    </source>
</evidence>
<dbReference type="Proteomes" id="UP000095283">
    <property type="component" value="Unplaced"/>
</dbReference>
<reference evidence="3" key="1">
    <citation type="submission" date="2016-11" db="UniProtKB">
        <authorList>
            <consortium name="WormBaseParasite"/>
        </authorList>
    </citation>
    <scope>IDENTIFICATION</scope>
</reference>
<name>A0A1I7WUX2_HETBA</name>
<evidence type="ECO:0000313" key="3">
    <source>
        <dbReference type="WBParaSite" id="Hba_08979"/>
    </source>
</evidence>
<dbReference type="WBParaSite" id="Hba_08979">
    <property type="protein sequence ID" value="Hba_08979"/>
    <property type="gene ID" value="Hba_08979"/>
</dbReference>
<evidence type="ECO:0000256" key="1">
    <source>
        <dbReference type="SAM" id="Phobius"/>
    </source>
</evidence>
<proteinExistence type="predicted"/>
<dbReference type="AlphaFoldDB" id="A0A1I7WUX2"/>
<organism evidence="2 3">
    <name type="scientific">Heterorhabditis bacteriophora</name>
    <name type="common">Entomopathogenic nematode worm</name>
    <dbReference type="NCBI Taxonomy" id="37862"/>
    <lineage>
        <taxon>Eukaryota</taxon>
        <taxon>Metazoa</taxon>
        <taxon>Ecdysozoa</taxon>
        <taxon>Nematoda</taxon>
        <taxon>Chromadorea</taxon>
        <taxon>Rhabditida</taxon>
        <taxon>Rhabditina</taxon>
        <taxon>Rhabditomorpha</taxon>
        <taxon>Strongyloidea</taxon>
        <taxon>Heterorhabditidae</taxon>
        <taxon>Heterorhabditis</taxon>
    </lineage>
</organism>
<feature type="transmembrane region" description="Helical" evidence="1">
    <location>
        <begin position="189"/>
        <end position="215"/>
    </location>
</feature>